<evidence type="ECO:0000313" key="1">
    <source>
        <dbReference type="EMBL" id="GAW93871.1"/>
    </source>
</evidence>
<reference evidence="2" key="1">
    <citation type="journal article" date="2017" name="Appl. Environ. Microbiol.">
        <title>Genomic analysis of Calderihabitans maritimus KKC1, a thermophilic hydrogenogenic carboxydotrophic bacterium isolated from marine sediment.</title>
        <authorList>
            <person name="Omae K."/>
            <person name="Yoneda Y."/>
            <person name="Fukuyama Y."/>
            <person name="Yoshida T."/>
            <person name="Sako Y."/>
        </authorList>
    </citation>
    <scope>NUCLEOTIDE SEQUENCE [LARGE SCALE GENOMIC DNA]</scope>
    <source>
        <strain evidence="2">KKC1</strain>
    </source>
</reference>
<proteinExistence type="predicted"/>
<evidence type="ECO:0000313" key="2">
    <source>
        <dbReference type="Proteomes" id="UP000197032"/>
    </source>
</evidence>
<feature type="non-terminal residue" evidence="1">
    <location>
        <position position="60"/>
    </location>
</feature>
<dbReference type="EMBL" id="BDGJ01000176">
    <property type="protein sequence ID" value="GAW93871.1"/>
    <property type="molecule type" value="Genomic_DNA"/>
</dbReference>
<name>A0A1Z5HX13_9FIRM</name>
<accession>A0A1Z5HX13</accession>
<dbReference type="Proteomes" id="UP000197032">
    <property type="component" value="Unassembled WGS sequence"/>
</dbReference>
<comment type="caution">
    <text evidence="1">The sequence shown here is derived from an EMBL/GenBank/DDBJ whole genome shotgun (WGS) entry which is preliminary data.</text>
</comment>
<sequence>MASEKTLKAVENAGYEYIVGVKMRRTKEVRDIILARCGRYQKVSENLEVKNVEYNGKRYV</sequence>
<protein>
    <submittedName>
        <fullName evidence="1">Transposase IS4 family protein</fullName>
    </submittedName>
</protein>
<dbReference type="AlphaFoldDB" id="A0A1Z5HX13"/>
<keyword evidence="2" id="KW-1185">Reference proteome</keyword>
<organism evidence="1 2">
    <name type="scientific">Calderihabitans maritimus</name>
    <dbReference type="NCBI Taxonomy" id="1246530"/>
    <lineage>
        <taxon>Bacteria</taxon>
        <taxon>Bacillati</taxon>
        <taxon>Bacillota</taxon>
        <taxon>Clostridia</taxon>
        <taxon>Neomoorellales</taxon>
        <taxon>Calderihabitantaceae</taxon>
        <taxon>Calderihabitans</taxon>
    </lineage>
</organism>
<gene>
    <name evidence="1" type="ORF">KKC1_29960</name>
</gene>